<dbReference type="CDD" id="cd11855">
    <property type="entry name" value="SH3_Sho1p"/>
    <property type="match status" value="1"/>
</dbReference>
<evidence type="ECO:0000256" key="7">
    <source>
        <dbReference type="ARBA" id="ARBA00022989"/>
    </source>
</evidence>
<accession>A0A9P4LCH9</accession>
<evidence type="ECO:0000256" key="11">
    <source>
        <dbReference type="SAM" id="MobiDB-lite"/>
    </source>
</evidence>
<organism evidence="14 15">
    <name type="scientific">Cucurbitaria berberidis CBS 394.84</name>
    <dbReference type="NCBI Taxonomy" id="1168544"/>
    <lineage>
        <taxon>Eukaryota</taxon>
        <taxon>Fungi</taxon>
        <taxon>Dikarya</taxon>
        <taxon>Ascomycota</taxon>
        <taxon>Pezizomycotina</taxon>
        <taxon>Dothideomycetes</taxon>
        <taxon>Pleosporomycetidae</taxon>
        <taxon>Pleosporales</taxon>
        <taxon>Pleosporineae</taxon>
        <taxon>Cucurbitariaceae</taxon>
        <taxon>Cucurbitaria</taxon>
    </lineage>
</organism>
<dbReference type="GeneID" id="63845476"/>
<evidence type="ECO:0000256" key="3">
    <source>
        <dbReference type="ARBA" id="ARBA00011175"/>
    </source>
</evidence>
<comment type="subcellular location">
    <subcellularLocation>
        <location evidence="1">Cell membrane</location>
        <topology evidence="1">Multi-pass membrane protein</topology>
    </subcellularLocation>
</comment>
<feature type="transmembrane region" description="Helical" evidence="12">
    <location>
        <begin position="127"/>
        <end position="147"/>
    </location>
</feature>
<evidence type="ECO:0000256" key="5">
    <source>
        <dbReference type="ARBA" id="ARBA00022475"/>
    </source>
</evidence>
<evidence type="ECO:0000313" key="14">
    <source>
        <dbReference type="EMBL" id="KAF1849184.1"/>
    </source>
</evidence>
<keyword evidence="7 12" id="KW-1133">Transmembrane helix</keyword>
<dbReference type="RefSeq" id="XP_040791747.1">
    <property type="nucleotide sequence ID" value="XM_040928223.1"/>
</dbReference>
<feature type="domain" description="SH3" evidence="13">
    <location>
        <begin position="253"/>
        <end position="312"/>
    </location>
</feature>
<dbReference type="Gene3D" id="2.30.30.40">
    <property type="entry name" value="SH3 Domains"/>
    <property type="match status" value="1"/>
</dbReference>
<keyword evidence="15" id="KW-1185">Reference proteome</keyword>
<evidence type="ECO:0000256" key="9">
    <source>
        <dbReference type="ARBA" id="ARBA00023136"/>
    </source>
</evidence>
<dbReference type="Proteomes" id="UP000800039">
    <property type="component" value="Unassembled WGS sequence"/>
</dbReference>
<feature type="transmembrane region" description="Helical" evidence="12">
    <location>
        <begin position="68"/>
        <end position="88"/>
    </location>
</feature>
<dbReference type="PRINTS" id="PR00452">
    <property type="entry name" value="SH3DOMAIN"/>
</dbReference>
<evidence type="ECO:0000256" key="4">
    <source>
        <dbReference type="ARBA" id="ARBA00022443"/>
    </source>
</evidence>
<comment type="caution">
    <text evidence="14">The sequence shown here is derived from an EMBL/GenBank/DDBJ whole genome shotgun (WGS) entry which is preliminary data.</text>
</comment>
<dbReference type="GO" id="GO:0005886">
    <property type="term" value="C:plasma membrane"/>
    <property type="evidence" value="ECO:0007669"/>
    <property type="project" value="UniProtKB-SubCell"/>
</dbReference>
<dbReference type="InterPro" id="IPR036028">
    <property type="entry name" value="SH3-like_dom_sf"/>
</dbReference>
<dbReference type="AlphaFoldDB" id="A0A9P4LCH9"/>
<dbReference type="SUPFAM" id="SSF50044">
    <property type="entry name" value="SH3-domain"/>
    <property type="match status" value="1"/>
</dbReference>
<feature type="region of interest" description="Disordered" evidence="11">
    <location>
        <begin position="166"/>
        <end position="187"/>
    </location>
</feature>
<reference evidence="14" key="1">
    <citation type="submission" date="2020-01" db="EMBL/GenBank/DDBJ databases">
        <authorList>
            <consortium name="DOE Joint Genome Institute"/>
            <person name="Haridas S."/>
            <person name="Albert R."/>
            <person name="Binder M."/>
            <person name="Bloem J."/>
            <person name="Labutti K."/>
            <person name="Salamov A."/>
            <person name="Andreopoulos B."/>
            <person name="Baker S.E."/>
            <person name="Barry K."/>
            <person name="Bills G."/>
            <person name="Bluhm B.H."/>
            <person name="Cannon C."/>
            <person name="Castanera R."/>
            <person name="Culley D.E."/>
            <person name="Daum C."/>
            <person name="Ezra D."/>
            <person name="Gonzalez J.B."/>
            <person name="Henrissat B."/>
            <person name="Kuo A."/>
            <person name="Liang C."/>
            <person name="Lipzen A."/>
            <person name="Lutzoni F."/>
            <person name="Magnuson J."/>
            <person name="Mondo S."/>
            <person name="Nolan M."/>
            <person name="Ohm R."/>
            <person name="Pangilinan J."/>
            <person name="Park H.-J."/>
            <person name="Ramirez L."/>
            <person name="Alfaro M."/>
            <person name="Sun H."/>
            <person name="Tritt A."/>
            <person name="Yoshinaga Y."/>
            <person name="Zwiers L.-H."/>
            <person name="Turgeon B.G."/>
            <person name="Goodwin S.B."/>
            <person name="Spatafora J.W."/>
            <person name="Crous P.W."/>
            <person name="Grigoriev I.V."/>
        </authorList>
    </citation>
    <scope>NUCLEOTIDE SEQUENCE</scope>
    <source>
        <strain evidence="14">CBS 394.84</strain>
    </source>
</reference>
<keyword evidence="9 12" id="KW-0472">Membrane</keyword>
<dbReference type="OrthoDB" id="5983572at2759"/>
<feature type="compositionally biased region" description="Polar residues" evidence="11">
    <location>
        <begin position="170"/>
        <end position="187"/>
    </location>
</feature>
<sequence length="312" mass="33677">MPTYGSLGSPSLRKMENGQGYGQRATFSIGRIIGDPIALATISIGILAWLIAFVSSIISAIRGGFPNFAWWTLVFMFFCIVGVTVTVASDAERTYHVAIVGFLSAGLVFTTSSVNSLVYSPVAPFEAAAAGYILLSMITIVWIFYYGSQPQASHRAFVDSYALHKEHPGSRSSRPISNGYTNRPETQVNNQAPQMYTSAQLNGFETSSPVSGYPGGPVGANGRNSSVPQFGGMGMNNAATPTNEEPPQEASLEYPYRAKAIYSYEANPDDANEISFQKHDVLEVSDVSGRWWQAKKPNGETGIAPSNYLILL</sequence>
<dbReference type="EMBL" id="ML976615">
    <property type="protein sequence ID" value="KAF1849184.1"/>
    <property type="molecule type" value="Genomic_DNA"/>
</dbReference>
<dbReference type="FunFam" id="2.30.30.40:FF:000213">
    <property type="entry name" value="High osmolarity signaling protein SHO1"/>
    <property type="match status" value="1"/>
</dbReference>
<evidence type="ECO:0000256" key="10">
    <source>
        <dbReference type="PROSITE-ProRule" id="PRU00192"/>
    </source>
</evidence>
<evidence type="ECO:0000259" key="13">
    <source>
        <dbReference type="PROSITE" id="PS50002"/>
    </source>
</evidence>
<proteinExistence type="inferred from homology"/>
<dbReference type="GO" id="GO:0007232">
    <property type="term" value="P:osmosensory signaling pathway via Sho1 osmosensor"/>
    <property type="evidence" value="ECO:0007669"/>
    <property type="project" value="UniProtKB-ARBA"/>
</dbReference>
<comment type="subunit">
    <text evidence="3">Forms homooligomers.</text>
</comment>
<feature type="transmembrane region" description="Helical" evidence="12">
    <location>
        <begin position="37"/>
        <end position="62"/>
    </location>
</feature>
<dbReference type="InterPro" id="IPR035522">
    <property type="entry name" value="Sho1_SH3"/>
</dbReference>
<feature type="transmembrane region" description="Helical" evidence="12">
    <location>
        <begin position="95"/>
        <end position="115"/>
    </location>
</feature>
<feature type="region of interest" description="Disordered" evidence="11">
    <location>
        <begin position="206"/>
        <end position="249"/>
    </location>
</feature>
<keyword evidence="5" id="KW-1003">Cell membrane</keyword>
<keyword evidence="8" id="KW-0346">Stress response</keyword>
<keyword evidence="6 12" id="KW-0812">Transmembrane</keyword>
<keyword evidence="4 10" id="KW-0728">SH3 domain</keyword>
<dbReference type="SMART" id="SM00326">
    <property type="entry name" value="SH3"/>
    <property type="match status" value="1"/>
</dbReference>
<protein>
    <submittedName>
        <fullName evidence="14">High osmolarity signaling protein SHO1</fullName>
    </submittedName>
</protein>
<dbReference type="Pfam" id="PF00018">
    <property type="entry name" value="SH3_1"/>
    <property type="match status" value="1"/>
</dbReference>
<dbReference type="InterPro" id="IPR001452">
    <property type="entry name" value="SH3_domain"/>
</dbReference>
<dbReference type="PROSITE" id="PS50002">
    <property type="entry name" value="SH3"/>
    <property type="match status" value="1"/>
</dbReference>
<comment type="similarity">
    <text evidence="2">Belongs to the SHO1 family.</text>
</comment>
<evidence type="ECO:0000256" key="2">
    <source>
        <dbReference type="ARBA" id="ARBA00009739"/>
    </source>
</evidence>
<evidence type="ECO:0000256" key="12">
    <source>
        <dbReference type="SAM" id="Phobius"/>
    </source>
</evidence>
<name>A0A9P4LCH9_9PLEO</name>
<gene>
    <name evidence="14" type="ORF">K460DRAFT_278095</name>
</gene>
<evidence type="ECO:0000256" key="1">
    <source>
        <dbReference type="ARBA" id="ARBA00004651"/>
    </source>
</evidence>
<evidence type="ECO:0000256" key="8">
    <source>
        <dbReference type="ARBA" id="ARBA00023016"/>
    </source>
</evidence>
<evidence type="ECO:0000256" key="6">
    <source>
        <dbReference type="ARBA" id="ARBA00022692"/>
    </source>
</evidence>
<evidence type="ECO:0000313" key="15">
    <source>
        <dbReference type="Proteomes" id="UP000800039"/>
    </source>
</evidence>